<comment type="caution">
    <text evidence="1">The sequence shown here is derived from an EMBL/GenBank/DDBJ whole genome shotgun (WGS) entry which is preliminary data.</text>
</comment>
<reference evidence="1" key="1">
    <citation type="submission" date="2015-05" db="EMBL/GenBank/DDBJ databases">
        <title>Permanent draft genome of Rhodopirellula islandicus K833.</title>
        <authorList>
            <person name="Kizina J."/>
            <person name="Richter M."/>
            <person name="Glockner F.O."/>
            <person name="Harder J."/>
        </authorList>
    </citation>
    <scope>NUCLEOTIDE SEQUENCE [LARGE SCALE GENOMIC DNA]</scope>
    <source>
        <strain evidence="1">K833</strain>
    </source>
</reference>
<dbReference type="AntiFam" id="ANF00255">
    <property type="entry name" value="Protein of unknown function (DUF1584)"/>
</dbReference>
<evidence type="ECO:0000313" key="2">
    <source>
        <dbReference type="Proteomes" id="UP000036367"/>
    </source>
</evidence>
<dbReference type="EMBL" id="LECT01000002">
    <property type="protein sequence ID" value="KLU07814.1"/>
    <property type="molecule type" value="Genomic_DNA"/>
</dbReference>
<evidence type="ECO:0000313" key="1">
    <source>
        <dbReference type="EMBL" id="KLU07814.1"/>
    </source>
</evidence>
<protein>
    <submittedName>
        <fullName evidence="1">Uncharacterized protein</fullName>
    </submittedName>
</protein>
<organism evidence="1 2">
    <name type="scientific">Rhodopirellula islandica</name>
    <dbReference type="NCBI Taxonomy" id="595434"/>
    <lineage>
        <taxon>Bacteria</taxon>
        <taxon>Pseudomonadati</taxon>
        <taxon>Planctomycetota</taxon>
        <taxon>Planctomycetia</taxon>
        <taxon>Pirellulales</taxon>
        <taxon>Pirellulaceae</taxon>
        <taxon>Rhodopirellula</taxon>
    </lineage>
</organism>
<gene>
    <name evidence="1" type="ORF">RISK_000187</name>
</gene>
<accession>A0A0J1EQQ2</accession>
<keyword evidence="2" id="KW-1185">Reference proteome</keyword>
<dbReference type="AlphaFoldDB" id="A0A0J1EQQ2"/>
<sequence length="50" mass="5612">MSMYGRSVLMSEKQLIAAGREPSGDVPGGWRRYAKKDSLRNGFFIYKSGL</sequence>
<proteinExistence type="predicted"/>
<dbReference type="Proteomes" id="UP000036367">
    <property type="component" value="Unassembled WGS sequence"/>
</dbReference>
<name>A0A0J1EQQ2_RHOIS</name>